<accession>A0A2W4QW50</accession>
<sequence>MQAEHSLNQGNLKEALAQLQDSVRKDPSNPKLRVFLFQLLAVLGQRGRALTQLTVAGELDVANLLMVQTYREAIQCEALREEVFDGKRTPMIFGDPQQWVALLVEALHLDSQGHHQQAKALRGQALEAAPEISGTINDAGFDWIADADSRLGPVLEAIVNGRYYWIPFQQIGRIDIEEPMDLRDVVWLPAQFTWVNGGNSSGLIPTRYPGSESSVDPTIQLARKTEWEEIFDGLYKGMGQRLLATNVEDYAVLDVRQVILHSRAE</sequence>
<dbReference type="InterPro" id="IPR011990">
    <property type="entry name" value="TPR-like_helical_dom_sf"/>
</dbReference>
<dbReference type="AlphaFoldDB" id="A0A2W4QW50"/>
<reference evidence="1 2" key="1">
    <citation type="journal article" date="2018" name="Aquat. Microb. Ecol.">
        <title>Gammaproteobacterial methanotrophs dominate.</title>
        <authorList>
            <person name="Rissanen A.J."/>
            <person name="Saarenheimo J."/>
            <person name="Tiirola M."/>
            <person name="Peura S."/>
            <person name="Aalto S.L."/>
            <person name="Karvinen A."/>
            <person name="Nykanen H."/>
        </authorList>
    </citation>
    <scope>NUCLEOTIDE SEQUENCE [LARGE SCALE GENOMIC DNA]</scope>
    <source>
        <strain evidence="1">AMbin10</strain>
    </source>
</reference>
<name>A0A2W4QW50_9GAMM</name>
<dbReference type="Gene3D" id="1.25.40.10">
    <property type="entry name" value="Tetratricopeptide repeat domain"/>
    <property type="match status" value="1"/>
</dbReference>
<dbReference type="Pfam" id="PF07024">
    <property type="entry name" value="ImpE"/>
    <property type="match status" value="1"/>
</dbReference>
<dbReference type="Proteomes" id="UP000249396">
    <property type="component" value="Unassembled WGS sequence"/>
</dbReference>
<dbReference type="SUPFAM" id="SSF144059">
    <property type="entry name" value="ImpE-like"/>
    <property type="match status" value="1"/>
</dbReference>
<proteinExistence type="predicted"/>
<evidence type="ECO:0000313" key="1">
    <source>
        <dbReference type="EMBL" id="PZN75286.1"/>
    </source>
</evidence>
<comment type="caution">
    <text evidence="1">The sequence shown here is derived from an EMBL/GenBank/DDBJ whole genome shotgun (WGS) entry which is preliminary data.</text>
</comment>
<dbReference type="InterPro" id="IPR009211">
    <property type="entry name" value="TagJ"/>
</dbReference>
<gene>
    <name evidence="1" type="ORF">DM484_19170</name>
</gene>
<evidence type="ECO:0000313" key="2">
    <source>
        <dbReference type="Proteomes" id="UP000249396"/>
    </source>
</evidence>
<dbReference type="EMBL" id="QJPH01000393">
    <property type="protein sequence ID" value="PZN75286.1"/>
    <property type="molecule type" value="Genomic_DNA"/>
</dbReference>
<protein>
    <submittedName>
        <fullName evidence="1">Virulence protein SciE type</fullName>
    </submittedName>
</protein>
<organism evidence="1 2">
    <name type="scientific">Candidatus Methylumidiphilus alinenensis</name>
    <dbReference type="NCBI Taxonomy" id="2202197"/>
    <lineage>
        <taxon>Bacteria</taxon>
        <taxon>Pseudomonadati</taxon>
        <taxon>Pseudomonadota</taxon>
        <taxon>Gammaproteobacteria</taxon>
        <taxon>Methylococcales</taxon>
        <taxon>Candidatus Methylumidiphilus</taxon>
    </lineage>
</organism>
<dbReference type="PIRSF" id="PIRSF029288">
    <property type="entry name" value="SciE_ImpE"/>
    <property type="match status" value="1"/>
</dbReference>